<evidence type="ECO:0000259" key="2">
    <source>
        <dbReference type="PROSITE" id="PS50812"/>
    </source>
</evidence>
<organism evidence="3 4">
    <name type="scientific">Rotaria magnacalcarata</name>
    <dbReference type="NCBI Taxonomy" id="392030"/>
    <lineage>
        <taxon>Eukaryota</taxon>
        <taxon>Metazoa</taxon>
        <taxon>Spiralia</taxon>
        <taxon>Gnathifera</taxon>
        <taxon>Rotifera</taxon>
        <taxon>Eurotatoria</taxon>
        <taxon>Bdelloidea</taxon>
        <taxon>Philodinida</taxon>
        <taxon>Philodinidae</taxon>
        <taxon>Rotaria</taxon>
    </lineage>
</organism>
<evidence type="ECO:0000256" key="1">
    <source>
        <dbReference type="SAM" id="MobiDB-lite"/>
    </source>
</evidence>
<accession>A0A8S2K1L1</accession>
<dbReference type="SMART" id="SM00293">
    <property type="entry name" value="PWWP"/>
    <property type="match status" value="1"/>
</dbReference>
<dbReference type="Pfam" id="PF00855">
    <property type="entry name" value="PWWP"/>
    <property type="match status" value="1"/>
</dbReference>
<feature type="region of interest" description="Disordered" evidence="1">
    <location>
        <begin position="1"/>
        <end position="119"/>
    </location>
</feature>
<feature type="compositionally biased region" description="Polar residues" evidence="1">
    <location>
        <begin position="18"/>
        <end position="28"/>
    </location>
</feature>
<dbReference type="EMBL" id="CAJOBI010000457">
    <property type="protein sequence ID" value="CAF3824341.1"/>
    <property type="molecule type" value="Genomic_DNA"/>
</dbReference>
<evidence type="ECO:0000313" key="4">
    <source>
        <dbReference type="Proteomes" id="UP000676336"/>
    </source>
</evidence>
<proteinExistence type="predicted"/>
<feature type="compositionally biased region" description="Polar residues" evidence="1">
    <location>
        <begin position="1"/>
        <end position="11"/>
    </location>
</feature>
<dbReference type="SUPFAM" id="SSF63748">
    <property type="entry name" value="Tudor/PWWP/MBT"/>
    <property type="match status" value="1"/>
</dbReference>
<reference evidence="3" key="1">
    <citation type="submission" date="2021-02" db="EMBL/GenBank/DDBJ databases">
        <authorList>
            <person name="Nowell W R."/>
        </authorList>
    </citation>
    <scope>NUCLEOTIDE SEQUENCE</scope>
</reference>
<feature type="compositionally biased region" description="Low complexity" evidence="1">
    <location>
        <begin position="103"/>
        <end position="112"/>
    </location>
</feature>
<dbReference type="Proteomes" id="UP000676336">
    <property type="component" value="Unassembled WGS sequence"/>
</dbReference>
<dbReference type="AlphaFoldDB" id="A0A8S2K1L1"/>
<dbReference type="InterPro" id="IPR000313">
    <property type="entry name" value="PWWP_dom"/>
</dbReference>
<protein>
    <recommendedName>
        <fullName evidence="2">PWWP domain-containing protein</fullName>
    </recommendedName>
</protein>
<comment type="caution">
    <text evidence="3">The sequence shown here is derived from an EMBL/GenBank/DDBJ whole genome shotgun (WGS) entry which is preliminary data.</text>
</comment>
<gene>
    <name evidence="3" type="ORF">SMN809_LOCUS2478</name>
</gene>
<name>A0A8S2K1L1_9BILA</name>
<dbReference type="Gene3D" id="2.30.30.140">
    <property type="match status" value="1"/>
</dbReference>
<sequence length="361" mass="40978">MSTEVVSTSISPIKEQTETVTKMDTSINDVEPPNHEETAINDGEEEASAGTKAGKRKRSTKKSAETDESSTLNSRPRRTLPKREEPTTMNVNGSAKAIKTKVQRSSAEQAAADADDEQEREKNIPILHDVADVVWVKIGGHPWWPSLIIRDPNDTTRCFTKVSGSARAKRMYFVVFYGSTADFAWVPDAAIIPYQGVEAFTKYAQEIVDKSNPVSSLNTILVGQHHRFDTRIGFLSPYEEQEIFDTIDRIRPTKTFEEAEQIAKQRFEHILCLNLNKTHVDIPQEWFYSFLFAHPILIVKNPHWFDYKKSSDSLIDNDLLNDVNRTQSSSSLQVLKHQLLILSKLYHNELQVRQPGVHANK</sequence>
<feature type="domain" description="PWWP" evidence="2">
    <location>
        <begin position="130"/>
        <end position="197"/>
    </location>
</feature>
<dbReference type="PROSITE" id="PS50812">
    <property type="entry name" value="PWWP"/>
    <property type="match status" value="1"/>
</dbReference>
<evidence type="ECO:0000313" key="3">
    <source>
        <dbReference type="EMBL" id="CAF3824341.1"/>
    </source>
</evidence>